<accession>A0A450S833</accession>
<dbReference type="AlphaFoldDB" id="A0A450S833"/>
<dbReference type="Pfam" id="PF00501">
    <property type="entry name" value="AMP-binding"/>
    <property type="match status" value="1"/>
</dbReference>
<dbReference type="SUPFAM" id="SSF56801">
    <property type="entry name" value="Acetyl-CoA synthetase-like"/>
    <property type="match status" value="1"/>
</dbReference>
<dbReference type="InterPro" id="IPR009081">
    <property type="entry name" value="PP-bd_ACP"/>
</dbReference>
<dbReference type="Gene3D" id="3.40.50.12820">
    <property type="match status" value="1"/>
</dbReference>
<name>A0A450S833_9GAMM</name>
<dbReference type="GO" id="GO:0005524">
    <property type="term" value="F:ATP binding"/>
    <property type="evidence" value="ECO:0007669"/>
    <property type="project" value="InterPro"/>
</dbReference>
<organism evidence="5">
    <name type="scientific">Candidatus Kentrum sp. FW</name>
    <dbReference type="NCBI Taxonomy" id="2126338"/>
    <lineage>
        <taxon>Bacteria</taxon>
        <taxon>Pseudomonadati</taxon>
        <taxon>Pseudomonadota</taxon>
        <taxon>Gammaproteobacteria</taxon>
        <taxon>Candidatus Kentrum</taxon>
    </lineage>
</organism>
<dbReference type="Gene3D" id="3.30.559.30">
    <property type="entry name" value="Nonribosomal peptide synthetase, condensation domain"/>
    <property type="match status" value="1"/>
</dbReference>
<dbReference type="InterPro" id="IPR000873">
    <property type="entry name" value="AMP-dep_synth/lig_dom"/>
</dbReference>
<feature type="domain" description="Carrier" evidence="4">
    <location>
        <begin position="563"/>
        <end position="639"/>
    </location>
</feature>
<dbReference type="PROSITE" id="PS50075">
    <property type="entry name" value="CARRIER"/>
    <property type="match status" value="1"/>
</dbReference>
<keyword evidence="3 5" id="KW-0436">Ligase</keyword>
<dbReference type="GO" id="GO:0016405">
    <property type="term" value="F:CoA-ligase activity"/>
    <property type="evidence" value="ECO:0007669"/>
    <property type="project" value="InterPro"/>
</dbReference>
<protein>
    <submittedName>
        <fullName evidence="5">Benzoate-CoA ligase family</fullName>
    </submittedName>
</protein>
<dbReference type="EMBL" id="CAADEW010000018">
    <property type="protein sequence ID" value="VFJ48038.1"/>
    <property type="molecule type" value="Genomic_DNA"/>
</dbReference>
<dbReference type="InterPro" id="IPR001242">
    <property type="entry name" value="Condensation_dom"/>
</dbReference>
<dbReference type="InterPro" id="IPR045851">
    <property type="entry name" value="AMP-bd_C_sf"/>
</dbReference>
<sequence>MAEDMSEKAHDIFRQQFNAASIFVDDHIEKGRADRPAILCGERTASYGDLYKNVNRFGNILNDRGIGREERVAILLPDIPEFAFAFFGAIKTGAVAVPLNTFLGPGEYKYTLNDSRARLLVVHISLLESILPVRDRLKYLEHILVCGGNAEDYPRLEDLLKSASATLKAADVSRDDTAFWLYSSGTTGAPKGTMHRHYSMLVPAERFAKQTLGIGESDLCFSVAKLFFAYGLGNGLYFPLRVGGTSVLLPEKPLPEAVFDVIDRYQPTVFYSVPTSYAALLQTAERENRNSLGRVRMCVSAGEPLPKPLFERWRDRFGMEILDGIGATEALQTFISNRPGEARGGSTGKLVPGYDAKIVDDQGNELPSGEVGTLLLRGESIASGYWKKYEETKRTFIGEWLDTRDKFRVDEEGFYYYVGRSDDMMKVGGQWVSPTELEAALQQHPAVLESGVVGIVDEQGLTNPAAYTVLKEGILPSSGLALELQGFVRENTAPYRYSCWVEFVDDLPKTATGKIQRFRLREMNGKQSTSCQQEVQGCHLAIENSADLMAQLQGLDDIEAQRDMLEKYVRSQLAIVLGLDDSEPIHSETNFFSNLGMNSVAAAALANRLQVGLRYPLSATLLFKYSSLDALLDYIAGEALIPETAQSNRSKARIPDLVPISRQDNIPLSFAERRFWLYQTANPDSCFHNLPHCLQLTGKLNIEVLEQSFNAVICRHEILRTTFPGVDGSPVQSISPVSHVNLTIKDLQGLSKAAQLNEVKRLTDEEIQHRPFDLASGPLLRVTLMCLGEESHILLLCTHHIILDAWSLEILLKELVSLYTAGLSGNLSPLLPLPIQYADYAVWQHRVLTPEVRETKLDYWRQWLIKGEPPPLELPTDRQRLATVGLAGTVYYRLPSELVGELKVLSQRTGGTMFTTVVTALAVVLYRYSGCRDIVIGSPFANRNRPELEQMIGVIGSTLLLRFNISDNPRFSDVLHQARQTVQDAMANQDLPFEEITKILQPEHRQHSSPLFRVLISFLPMALTEELVLPGVTMRSIPLDLDGAETRLDLSLTMWEKKTPSESFLQGWWRYRKDLFDEETAVRITENFQAVLEAAAAGLEIPVDELPVDIPNGLG</sequence>
<dbReference type="InterPro" id="IPR023213">
    <property type="entry name" value="CAT-like_dom_sf"/>
</dbReference>
<dbReference type="PANTHER" id="PTHR43352">
    <property type="entry name" value="ACETYL-COA SYNTHETASE"/>
    <property type="match status" value="1"/>
</dbReference>
<dbReference type="InterPro" id="IPR036736">
    <property type="entry name" value="ACP-like_sf"/>
</dbReference>
<dbReference type="Pfam" id="PF13193">
    <property type="entry name" value="AMP-binding_C"/>
    <property type="match status" value="1"/>
</dbReference>
<dbReference type="CDD" id="cd19531">
    <property type="entry name" value="LCL_NRPS-like"/>
    <property type="match status" value="1"/>
</dbReference>
<dbReference type="PANTHER" id="PTHR43352:SF1">
    <property type="entry name" value="ANTHRANILATE--COA LIGASE"/>
    <property type="match status" value="1"/>
</dbReference>
<evidence type="ECO:0000256" key="2">
    <source>
        <dbReference type="ARBA" id="ARBA00022553"/>
    </source>
</evidence>
<dbReference type="GO" id="GO:0016878">
    <property type="term" value="F:acid-thiol ligase activity"/>
    <property type="evidence" value="ECO:0007669"/>
    <property type="project" value="TreeGrafter"/>
</dbReference>
<dbReference type="Gene3D" id="2.30.38.10">
    <property type="entry name" value="Luciferase, Domain 3"/>
    <property type="match status" value="1"/>
</dbReference>
<dbReference type="Gene3D" id="3.30.300.30">
    <property type="match status" value="1"/>
</dbReference>
<dbReference type="Pfam" id="PF00668">
    <property type="entry name" value="Condensation"/>
    <property type="match status" value="1"/>
</dbReference>
<evidence type="ECO:0000313" key="5">
    <source>
        <dbReference type="EMBL" id="VFJ48038.1"/>
    </source>
</evidence>
<keyword evidence="2" id="KW-0597">Phosphoprotein</keyword>
<dbReference type="InterPro" id="IPR011957">
    <property type="entry name" value="Benz_CoA_lig"/>
</dbReference>
<gene>
    <name evidence="5" type="ORF">BECKFW1821A_GA0114235_101824</name>
</gene>
<keyword evidence="1" id="KW-0596">Phosphopantetheine</keyword>
<dbReference type="Gene3D" id="3.30.559.10">
    <property type="entry name" value="Chloramphenicol acetyltransferase-like domain"/>
    <property type="match status" value="1"/>
</dbReference>
<evidence type="ECO:0000256" key="1">
    <source>
        <dbReference type="ARBA" id="ARBA00022450"/>
    </source>
</evidence>
<dbReference type="Pfam" id="PF00550">
    <property type="entry name" value="PP-binding"/>
    <property type="match status" value="1"/>
</dbReference>
<dbReference type="Gene3D" id="1.10.1200.10">
    <property type="entry name" value="ACP-like"/>
    <property type="match status" value="1"/>
</dbReference>
<proteinExistence type="predicted"/>
<evidence type="ECO:0000256" key="3">
    <source>
        <dbReference type="ARBA" id="ARBA00022598"/>
    </source>
</evidence>
<dbReference type="SUPFAM" id="SSF47336">
    <property type="entry name" value="ACP-like"/>
    <property type="match status" value="1"/>
</dbReference>
<dbReference type="SUPFAM" id="SSF52777">
    <property type="entry name" value="CoA-dependent acyltransferases"/>
    <property type="match status" value="2"/>
</dbReference>
<dbReference type="InterPro" id="IPR025110">
    <property type="entry name" value="AMP-bd_C"/>
</dbReference>
<dbReference type="NCBIfam" id="TIGR02262">
    <property type="entry name" value="benz_CoA_lig"/>
    <property type="match status" value="1"/>
</dbReference>
<dbReference type="SMART" id="SM00823">
    <property type="entry name" value="PKS_PP"/>
    <property type="match status" value="1"/>
</dbReference>
<reference evidence="5" key="1">
    <citation type="submission" date="2019-02" db="EMBL/GenBank/DDBJ databases">
        <authorList>
            <person name="Gruber-Vodicka R. H."/>
            <person name="Seah K. B. B."/>
        </authorList>
    </citation>
    <scope>NUCLEOTIDE SEQUENCE</scope>
    <source>
        <strain evidence="5">BECK_BZ15</strain>
    </source>
</reference>
<dbReference type="InterPro" id="IPR020806">
    <property type="entry name" value="PKS_PP-bd"/>
</dbReference>
<evidence type="ECO:0000259" key="4">
    <source>
        <dbReference type="PROSITE" id="PS50075"/>
    </source>
</evidence>
<dbReference type="GO" id="GO:0044550">
    <property type="term" value="P:secondary metabolite biosynthetic process"/>
    <property type="evidence" value="ECO:0007669"/>
    <property type="project" value="TreeGrafter"/>
</dbReference>
<dbReference type="Gene3D" id="3.40.50.980">
    <property type="match status" value="1"/>
</dbReference>
<dbReference type="GO" id="GO:0031177">
    <property type="term" value="F:phosphopantetheine binding"/>
    <property type="evidence" value="ECO:0007669"/>
    <property type="project" value="InterPro"/>
</dbReference>